<name>A0A375YK60_MYCPF</name>
<reference evidence="1 2" key="1">
    <citation type="submission" date="2018-05" db="EMBL/GenBank/DDBJ databases">
        <authorList>
            <consortium name="IHU Genomes"/>
        </authorList>
    </citation>
    <scope>NUCLEOTIDE SEQUENCE [LARGE SCALE GENOMIC DNA]</scope>
    <source>
        <strain evidence="1 2">P7335</strain>
    </source>
</reference>
<protein>
    <submittedName>
        <fullName evidence="1">Uncharacterized protein</fullName>
    </submittedName>
</protein>
<dbReference type="STRING" id="39692.BST38_25490"/>
<dbReference type="Proteomes" id="UP000252008">
    <property type="component" value="Unassembled WGS sequence"/>
</dbReference>
<dbReference type="AlphaFoldDB" id="A0A375YK60"/>
<keyword evidence="2" id="KW-1185">Reference proteome</keyword>
<evidence type="ECO:0000313" key="2">
    <source>
        <dbReference type="Proteomes" id="UP000252008"/>
    </source>
</evidence>
<accession>A0A375YK60</accession>
<organism evidence="1 2">
    <name type="scientific">Mycolicibacterium parafortuitum</name>
    <name type="common">Mycobacterium parafortuitum</name>
    <dbReference type="NCBI Taxonomy" id="39692"/>
    <lineage>
        <taxon>Bacteria</taxon>
        <taxon>Bacillati</taxon>
        <taxon>Actinomycetota</taxon>
        <taxon>Actinomycetes</taxon>
        <taxon>Mycobacteriales</taxon>
        <taxon>Mycobacteriaceae</taxon>
        <taxon>Mycolicibacterium</taxon>
    </lineage>
</organism>
<sequence length="102" mass="11092">MTELTNCDRHGDLGQETKYAETQALRTLIAALNLDQVAQQKIEQEVAACPQCSYHWMRSVVGLTTGLAETVFGGTLGALAWAQEQLDSMLNAPDIMDNPPEG</sequence>
<gene>
    <name evidence="1" type="ORF">MPP7335_03300</name>
</gene>
<evidence type="ECO:0000313" key="1">
    <source>
        <dbReference type="EMBL" id="SRX81548.1"/>
    </source>
</evidence>
<dbReference type="EMBL" id="UEGS01000001">
    <property type="protein sequence ID" value="SRX81548.1"/>
    <property type="molecule type" value="Genomic_DNA"/>
</dbReference>
<proteinExistence type="predicted"/>
<dbReference type="RefSeq" id="WP_083146282.1">
    <property type="nucleotide sequence ID" value="NZ_MVID01000033.1"/>
</dbReference>